<keyword evidence="9" id="KW-1185">Reference proteome</keyword>
<dbReference type="PANTHER" id="PTHR35007">
    <property type="entry name" value="INTEGRAL MEMBRANE PROTEIN-RELATED"/>
    <property type="match status" value="1"/>
</dbReference>
<proteinExistence type="predicted"/>
<evidence type="ECO:0000256" key="5">
    <source>
        <dbReference type="ARBA" id="ARBA00023136"/>
    </source>
</evidence>
<dbReference type="GO" id="GO:0005886">
    <property type="term" value="C:plasma membrane"/>
    <property type="evidence" value="ECO:0007669"/>
    <property type="project" value="UniProtKB-SubCell"/>
</dbReference>
<keyword evidence="2" id="KW-1003">Cell membrane</keyword>
<dbReference type="PANTHER" id="PTHR35007:SF2">
    <property type="entry name" value="PILUS ASSEMBLE PROTEIN"/>
    <property type="match status" value="1"/>
</dbReference>
<evidence type="ECO:0000256" key="1">
    <source>
        <dbReference type="ARBA" id="ARBA00004651"/>
    </source>
</evidence>
<keyword evidence="3 6" id="KW-0812">Transmembrane</keyword>
<dbReference type="Proteomes" id="UP000450917">
    <property type="component" value="Unassembled WGS sequence"/>
</dbReference>
<gene>
    <name evidence="8" type="ORF">GNP93_02895</name>
</gene>
<protein>
    <submittedName>
        <fullName evidence="8">Type II secretion system protein</fullName>
    </submittedName>
</protein>
<evidence type="ECO:0000256" key="2">
    <source>
        <dbReference type="ARBA" id="ARBA00022475"/>
    </source>
</evidence>
<evidence type="ECO:0000259" key="7">
    <source>
        <dbReference type="Pfam" id="PF00482"/>
    </source>
</evidence>
<keyword evidence="5 6" id="KW-0472">Membrane</keyword>
<feature type="transmembrane region" description="Helical" evidence="6">
    <location>
        <begin position="114"/>
        <end position="130"/>
    </location>
</feature>
<dbReference type="AlphaFoldDB" id="A0A7X2Z7A5"/>
<comment type="subcellular location">
    <subcellularLocation>
        <location evidence="1">Cell membrane</location>
        <topology evidence="1">Multi-pass membrane protein</topology>
    </subcellularLocation>
</comment>
<evidence type="ECO:0000256" key="6">
    <source>
        <dbReference type="SAM" id="Phobius"/>
    </source>
</evidence>
<evidence type="ECO:0000256" key="3">
    <source>
        <dbReference type="ARBA" id="ARBA00022692"/>
    </source>
</evidence>
<comment type="caution">
    <text evidence="8">The sequence shown here is derived from an EMBL/GenBank/DDBJ whole genome shotgun (WGS) entry which is preliminary data.</text>
</comment>
<dbReference type="InterPro" id="IPR018076">
    <property type="entry name" value="T2SS_GspF_dom"/>
</dbReference>
<dbReference type="Pfam" id="PF00482">
    <property type="entry name" value="T2SSF"/>
    <property type="match status" value="1"/>
</dbReference>
<reference evidence="8 9" key="1">
    <citation type="submission" date="2019-11" db="EMBL/GenBank/DDBJ databases">
        <title>Draft genome sequences of five Paenibacillus species of dairy origin.</title>
        <authorList>
            <person name="Olajide A.M."/>
            <person name="Chen S."/>
            <person name="Lapointe G."/>
        </authorList>
    </citation>
    <scope>NUCLEOTIDE SEQUENCE [LARGE SCALE GENOMIC DNA]</scope>
    <source>
        <strain evidence="8 9">2CS3</strain>
    </source>
</reference>
<keyword evidence="4 6" id="KW-1133">Transmembrane helix</keyword>
<feature type="domain" description="Type II secretion system protein GspF" evidence="7">
    <location>
        <begin position="152"/>
        <end position="282"/>
    </location>
</feature>
<feature type="transmembrane region" description="Helical" evidence="6">
    <location>
        <begin position="264"/>
        <end position="285"/>
    </location>
</feature>
<feature type="transmembrane region" description="Helical" evidence="6">
    <location>
        <begin position="85"/>
        <end position="108"/>
    </location>
</feature>
<sequence>MLVLLLLQVTAATMLAVSSHRSYASWLLEFRRLLPKDPLYWAAAAALCVIDRLQLAERLSEPLHHVHQVMIGLHGAKSALTHTRWFVAGSVLIGWGWVLLFTLLGSLLDDNAEMLVYGLLLGVGTPLALYKREQGALIRKRRSMLIELPEVLNQLMLLVGAGETVQQALIRIADKTGASADPLRMELSEAARALKMNGSFTKCMEDFSKRCSLQETTLFTTTLLLNYRRGGEEMLVSLRELSMTLWDKRKALAKTLGEEASSKLVFPMVLIFFIVMVIVAVPALLMTA</sequence>
<evidence type="ECO:0000256" key="4">
    <source>
        <dbReference type="ARBA" id="ARBA00022989"/>
    </source>
</evidence>
<dbReference type="EMBL" id="WNZX01000002">
    <property type="protein sequence ID" value="MUG69619.1"/>
    <property type="molecule type" value="Genomic_DNA"/>
</dbReference>
<name>A0A7X2Z7A5_9BACL</name>
<organism evidence="8 9">
    <name type="scientific">Paenibacillus validus</name>
    <dbReference type="NCBI Taxonomy" id="44253"/>
    <lineage>
        <taxon>Bacteria</taxon>
        <taxon>Bacillati</taxon>
        <taxon>Bacillota</taxon>
        <taxon>Bacilli</taxon>
        <taxon>Bacillales</taxon>
        <taxon>Paenibacillaceae</taxon>
        <taxon>Paenibacillus</taxon>
    </lineage>
</organism>
<evidence type="ECO:0000313" key="8">
    <source>
        <dbReference type="EMBL" id="MUG69619.1"/>
    </source>
</evidence>
<accession>A0A7X2Z7A5</accession>
<evidence type="ECO:0000313" key="9">
    <source>
        <dbReference type="Proteomes" id="UP000450917"/>
    </source>
</evidence>